<evidence type="ECO:0000256" key="8">
    <source>
        <dbReference type="ARBA" id="ARBA00023128"/>
    </source>
</evidence>
<evidence type="ECO:0000256" key="10">
    <source>
        <dbReference type="SAM" id="MobiDB-lite"/>
    </source>
</evidence>
<dbReference type="Proteomes" id="UP000597762">
    <property type="component" value="Unassembled WGS sequence"/>
</dbReference>
<evidence type="ECO:0000256" key="2">
    <source>
        <dbReference type="ARBA" id="ARBA00004167"/>
    </source>
</evidence>
<dbReference type="PANTHER" id="PTHR21425">
    <property type="entry name" value="NICE-3"/>
    <property type="match status" value="1"/>
</dbReference>
<dbReference type="PANTHER" id="PTHR21425:SF2">
    <property type="entry name" value="PROTEIN C1ORF43"/>
    <property type="match status" value="1"/>
</dbReference>
<accession>A0A812DY03</accession>
<keyword evidence="9" id="KW-0472">Membrane</keyword>
<evidence type="ECO:0000313" key="11">
    <source>
        <dbReference type="EMBL" id="CAE1311399.1"/>
    </source>
</evidence>
<dbReference type="GO" id="GO:0005739">
    <property type="term" value="C:mitochondrion"/>
    <property type="evidence" value="ECO:0007669"/>
    <property type="project" value="UniProtKB-SubCell"/>
</dbReference>
<evidence type="ECO:0000256" key="4">
    <source>
        <dbReference type="ARBA" id="ARBA00004555"/>
    </source>
</evidence>
<evidence type="ECO:0000256" key="7">
    <source>
        <dbReference type="ARBA" id="ARBA00023034"/>
    </source>
</evidence>
<evidence type="ECO:0000256" key="5">
    <source>
        <dbReference type="ARBA" id="ARBA00022692"/>
    </source>
</evidence>
<feature type="region of interest" description="Disordered" evidence="10">
    <location>
        <begin position="209"/>
        <end position="238"/>
    </location>
</feature>
<sequence>MKLQKEIQRRLRHVKNIKFEPTLLQKPLSESENESDISDINNNQKYRMKACDGFSVLEEEIVKHDADCGERLPTETVRQYLYRLHTSGILTKVPLELIRNVVLLYENARHTPQPFEEPEYRKFKENLNLIITQLSSGKTRPGVKHSPCNCCHRPGCSKTECSGRISGHEKGPTWLYKINDPATFPGQQRPRARSLTGFESGAFEYYADQPREAKITQTKKQRSSSVTREPSFKSAKQF</sequence>
<comment type="function">
    <text evidence="1">General regulator of phagocytosis. Required to uptake Gram negative bacterium by macrophages.</text>
</comment>
<evidence type="ECO:0000313" key="12">
    <source>
        <dbReference type="Proteomes" id="UP000597762"/>
    </source>
</evidence>
<keyword evidence="12" id="KW-1185">Reference proteome</keyword>
<dbReference type="Pfam" id="PF07406">
    <property type="entry name" value="NICE-3"/>
    <property type="match status" value="1"/>
</dbReference>
<dbReference type="InterPro" id="IPR010876">
    <property type="entry name" value="C1orf43"/>
</dbReference>
<keyword evidence="5" id="KW-0812">Transmembrane</keyword>
<evidence type="ECO:0000256" key="1">
    <source>
        <dbReference type="ARBA" id="ARBA00002620"/>
    </source>
</evidence>
<gene>
    <name evidence="11" type="ORF">SPHA_62817</name>
</gene>
<reference evidence="11" key="1">
    <citation type="submission" date="2021-01" db="EMBL/GenBank/DDBJ databases">
        <authorList>
            <person name="Li R."/>
            <person name="Bekaert M."/>
        </authorList>
    </citation>
    <scope>NUCLEOTIDE SEQUENCE</scope>
    <source>
        <strain evidence="11">Farmed</strain>
    </source>
</reference>
<comment type="caution">
    <text evidence="11">The sequence shown here is derived from an EMBL/GenBank/DDBJ whole genome shotgun (WGS) entry which is preliminary data.</text>
</comment>
<keyword evidence="8" id="KW-0496">Mitochondrion</keyword>
<evidence type="ECO:0000256" key="3">
    <source>
        <dbReference type="ARBA" id="ARBA00004173"/>
    </source>
</evidence>
<organism evidence="11 12">
    <name type="scientific">Acanthosepion pharaonis</name>
    <name type="common">Pharaoh cuttlefish</name>
    <name type="synonym">Sepia pharaonis</name>
    <dbReference type="NCBI Taxonomy" id="158019"/>
    <lineage>
        <taxon>Eukaryota</taxon>
        <taxon>Metazoa</taxon>
        <taxon>Spiralia</taxon>
        <taxon>Lophotrochozoa</taxon>
        <taxon>Mollusca</taxon>
        <taxon>Cephalopoda</taxon>
        <taxon>Coleoidea</taxon>
        <taxon>Decapodiformes</taxon>
        <taxon>Sepiida</taxon>
        <taxon>Sepiina</taxon>
        <taxon>Sepiidae</taxon>
        <taxon>Acanthosepion</taxon>
    </lineage>
</organism>
<evidence type="ECO:0000256" key="9">
    <source>
        <dbReference type="ARBA" id="ARBA00023136"/>
    </source>
</evidence>
<dbReference type="EMBL" id="CAHIKZ030004490">
    <property type="protein sequence ID" value="CAE1311399.1"/>
    <property type="molecule type" value="Genomic_DNA"/>
</dbReference>
<keyword evidence="7" id="KW-0333">Golgi apparatus</keyword>
<keyword evidence="6" id="KW-1133">Transmembrane helix</keyword>
<dbReference type="OrthoDB" id="5960253at2759"/>
<evidence type="ECO:0000256" key="6">
    <source>
        <dbReference type="ARBA" id="ARBA00022989"/>
    </source>
</evidence>
<protein>
    <submittedName>
        <fullName evidence="11">Uncharacterized protein</fullName>
    </submittedName>
</protein>
<comment type="subcellular location">
    <subcellularLocation>
        <location evidence="4">Golgi apparatus</location>
    </subcellularLocation>
    <subcellularLocation>
        <location evidence="2">Membrane</location>
        <topology evidence="2">Single-pass membrane protein</topology>
    </subcellularLocation>
    <subcellularLocation>
        <location evidence="3">Mitochondrion</location>
    </subcellularLocation>
</comment>
<dbReference type="AlphaFoldDB" id="A0A812DY03"/>
<dbReference type="GO" id="GO:0005794">
    <property type="term" value="C:Golgi apparatus"/>
    <property type="evidence" value="ECO:0007669"/>
    <property type="project" value="UniProtKB-SubCell"/>
</dbReference>
<dbReference type="GO" id="GO:0016020">
    <property type="term" value="C:membrane"/>
    <property type="evidence" value="ECO:0007669"/>
    <property type="project" value="UniProtKB-SubCell"/>
</dbReference>
<feature type="compositionally biased region" description="Polar residues" evidence="10">
    <location>
        <begin position="223"/>
        <end position="238"/>
    </location>
</feature>
<name>A0A812DY03_ACAPH</name>
<proteinExistence type="predicted"/>